<keyword evidence="4" id="KW-0808">Transferase</keyword>
<keyword evidence="2" id="KW-1003">Cell membrane</keyword>
<reference evidence="11" key="1">
    <citation type="journal article" date="1996" name="EMBO J.">
        <title>The PMT gene family: protein O-glycosylation in Saccharomyces cerevisiae is vital.</title>
        <authorList>
            <person name="Gentzsch M."/>
            <person name="Tanner W."/>
        </authorList>
    </citation>
    <scope>NUCLEOTIDE SEQUENCE</scope>
</reference>
<dbReference type="InterPro" id="IPR038731">
    <property type="entry name" value="RgtA/B/C-like"/>
</dbReference>
<feature type="transmembrane region" description="Helical" evidence="8">
    <location>
        <begin position="26"/>
        <end position="47"/>
    </location>
</feature>
<evidence type="ECO:0000256" key="3">
    <source>
        <dbReference type="ARBA" id="ARBA00022676"/>
    </source>
</evidence>
<organism evidence="10 11">
    <name type="scientific">Derxia gummosa DSM 723</name>
    <dbReference type="NCBI Taxonomy" id="1121388"/>
    <lineage>
        <taxon>Bacteria</taxon>
        <taxon>Pseudomonadati</taxon>
        <taxon>Pseudomonadota</taxon>
        <taxon>Betaproteobacteria</taxon>
        <taxon>Burkholderiales</taxon>
        <taxon>Alcaligenaceae</taxon>
        <taxon>Derxia</taxon>
    </lineage>
</organism>
<sequence>MSSQPAPDLASPLLAATPDRHGIARLLALCLGAHLLLWAVLPAAIGLNSPWDNIEELVWSRTLELGYYKHPPLPSWVMHGLVTLFGPSPGLTFFAGAGCVAIALAFVWKLGCELRDGAGRPVAPALSLATVLLASLAAYHNLRGLYFNHNVAQLPSLAAAFLFFHRALRLGRRRDWIALGAACGIALLTKYSATLFFASFAALVAWERRLGEARLWRGIALATAVMLVVLAPHLAWGIAHDFPTLRYVEHSVGDMHRMNRFVNLWGFVSTQIVRLLPVALGLGLVHWLGRRSATAEGHAAVRGDDLAADRAALLCPSDRRFVLAVGLGPLIITLALALFGGMFIDSPWASMYFLLAGWLAVLAWPRGGAKALDLGRVLKVVAAIQVALAVGYLLGNTLLPSLAGHRGRSNFPGETVSRAAVEAWNPARRGPLRVVVGDTWLAGNIAIHRKPVPAVFIDADPLKAPWTGDADVAGCGALVVIDDSRTGEGGDLPDPRVVALFERGGEHGEFTAPWGGRKARPVRVRWAVVEPEPGRVCRLTE</sequence>
<name>A0A8B6X132_9BURK</name>
<evidence type="ECO:0000256" key="4">
    <source>
        <dbReference type="ARBA" id="ARBA00022679"/>
    </source>
</evidence>
<evidence type="ECO:0000256" key="2">
    <source>
        <dbReference type="ARBA" id="ARBA00022475"/>
    </source>
</evidence>
<dbReference type="Proteomes" id="UP000675920">
    <property type="component" value="Unplaced"/>
</dbReference>
<reference evidence="11" key="3">
    <citation type="journal article" date="1999" name="Glycobiology">
        <title>Conserved domains of glycosyltransferases.</title>
        <authorList>
            <person name="Kapitonov D."/>
            <person name="Yu R.K."/>
        </authorList>
    </citation>
    <scope>NUCLEOTIDE SEQUENCE</scope>
</reference>
<dbReference type="GO" id="GO:0005886">
    <property type="term" value="C:plasma membrane"/>
    <property type="evidence" value="ECO:0007669"/>
    <property type="project" value="UniProtKB-SubCell"/>
</dbReference>
<keyword evidence="7 8" id="KW-0472">Membrane</keyword>
<evidence type="ECO:0000256" key="5">
    <source>
        <dbReference type="ARBA" id="ARBA00022692"/>
    </source>
</evidence>
<feature type="transmembrane region" description="Helical" evidence="8">
    <location>
        <begin position="122"/>
        <end position="140"/>
    </location>
</feature>
<dbReference type="InterPro" id="IPR050297">
    <property type="entry name" value="LipidA_mod_glycosyltrf_83"/>
</dbReference>
<feature type="transmembrane region" description="Helical" evidence="8">
    <location>
        <begin position="146"/>
        <end position="164"/>
    </location>
</feature>
<dbReference type="PANTHER" id="PTHR33908">
    <property type="entry name" value="MANNOSYLTRANSFERASE YKCB-RELATED"/>
    <property type="match status" value="1"/>
</dbReference>
<protein>
    <submittedName>
        <fullName evidence="11">Glycosyltransferase family 39 protein</fullName>
        <ecNumber evidence="11">2.4.-.-</ecNumber>
    </submittedName>
</protein>
<feature type="transmembrane region" description="Helical" evidence="8">
    <location>
        <begin position="349"/>
        <end position="365"/>
    </location>
</feature>
<proteinExistence type="predicted"/>
<reference evidence="11" key="5">
    <citation type="journal article" date="2003" name="J. Mol. Biol.">
        <title>An evolving hierarchical family classification for glycosyltransferases.</title>
        <authorList>
            <person name="Coutinho P.M."/>
            <person name="Deleury E."/>
            <person name="Davies G.J."/>
            <person name="Henrissat B."/>
        </authorList>
    </citation>
    <scope>NUCLEOTIDE SEQUENCE</scope>
</reference>
<evidence type="ECO:0000256" key="7">
    <source>
        <dbReference type="ARBA" id="ARBA00023136"/>
    </source>
</evidence>
<feature type="transmembrane region" description="Helical" evidence="8">
    <location>
        <begin position="321"/>
        <end position="343"/>
    </location>
</feature>
<reference evidence="11" key="6">
    <citation type="submission" date="2025-08" db="UniProtKB">
        <authorList>
            <consortium name="RefSeq"/>
        </authorList>
    </citation>
    <scope>IDENTIFICATION</scope>
</reference>
<feature type="transmembrane region" description="Helical" evidence="8">
    <location>
        <begin position="91"/>
        <end position="110"/>
    </location>
</feature>
<feature type="transmembrane region" description="Helical" evidence="8">
    <location>
        <begin position="176"/>
        <end position="206"/>
    </location>
</feature>
<keyword evidence="3" id="KW-0328">Glycosyltransferase</keyword>
<comment type="subcellular location">
    <subcellularLocation>
        <location evidence="1">Cell membrane</location>
        <topology evidence="1">Multi-pass membrane protein</topology>
    </subcellularLocation>
</comment>
<feature type="domain" description="Glycosyltransferase RgtA/B/C/D-like" evidence="9">
    <location>
        <begin position="69"/>
        <end position="236"/>
    </location>
</feature>
<keyword evidence="6 8" id="KW-1133">Transmembrane helix</keyword>
<reference evidence="11" key="2">
    <citation type="journal article" date="1999" name="Curr. Opin. Struct. Biol.">
        <title>Structure/function studies of glycosyltransferases.</title>
        <authorList>
            <person name="Breton C."/>
            <person name="Imberty A."/>
        </authorList>
    </citation>
    <scope>NUCLEOTIDE SEQUENCE</scope>
</reference>
<evidence type="ECO:0000313" key="10">
    <source>
        <dbReference type="Proteomes" id="UP000675920"/>
    </source>
</evidence>
<keyword evidence="5 8" id="KW-0812">Transmembrane</keyword>
<dbReference type="EC" id="2.4.-.-" evidence="11"/>
<keyword evidence="10" id="KW-1185">Reference proteome</keyword>
<evidence type="ECO:0000256" key="1">
    <source>
        <dbReference type="ARBA" id="ARBA00004651"/>
    </source>
</evidence>
<accession>A0A8B6X132</accession>
<evidence type="ECO:0000313" key="11">
    <source>
        <dbReference type="RefSeq" id="WP_028310114.1"/>
    </source>
</evidence>
<evidence type="ECO:0000256" key="8">
    <source>
        <dbReference type="SAM" id="Phobius"/>
    </source>
</evidence>
<evidence type="ECO:0000256" key="6">
    <source>
        <dbReference type="ARBA" id="ARBA00022989"/>
    </source>
</evidence>
<dbReference type="AlphaFoldDB" id="A0A8B6X132"/>
<dbReference type="Pfam" id="PF13231">
    <property type="entry name" value="PMT_2"/>
    <property type="match status" value="1"/>
</dbReference>
<dbReference type="RefSeq" id="WP_028310114.1">
    <property type="nucleotide sequence ID" value="NZ_AXWS01000007.1"/>
</dbReference>
<dbReference type="OrthoDB" id="8933800at2"/>
<reference evidence="11" key="4">
    <citation type="journal article" date="2001" name="Med. Mycol. 39 Suppl">
        <title>O-glycosylation.</title>
        <authorList>
            <person name="Ernst J.F."/>
            <person name="Prill S.K."/>
        </authorList>
    </citation>
    <scope>NUCLEOTIDE SEQUENCE</scope>
</reference>
<dbReference type="GO" id="GO:0016763">
    <property type="term" value="F:pentosyltransferase activity"/>
    <property type="evidence" value="ECO:0007669"/>
    <property type="project" value="TreeGrafter"/>
</dbReference>
<feature type="transmembrane region" description="Helical" evidence="8">
    <location>
        <begin position="377"/>
        <end position="395"/>
    </location>
</feature>
<dbReference type="PANTHER" id="PTHR33908:SF11">
    <property type="entry name" value="MEMBRANE PROTEIN"/>
    <property type="match status" value="1"/>
</dbReference>
<evidence type="ECO:0000259" key="9">
    <source>
        <dbReference type="Pfam" id="PF13231"/>
    </source>
</evidence>
<dbReference type="GO" id="GO:0009103">
    <property type="term" value="P:lipopolysaccharide biosynthetic process"/>
    <property type="evidence" value="ECO:0007669"/>
    <property type="project" value="UniProtKB-ARBA"/>
</dbReference>
<feature type="transmembrane region" description="Helical" evidence="8">
    <location>
        <begin position="218"/>
        <end position="239"/>
    </location>
</feature>